<dbReference type="AlphaFoldDB" id="A0A8J6TN39"/>
<keyword evidence="2" id="KW-0489">Methyltransferase</keyword>
<gene>
    <name evidence="2" type="ORF">H8D96_14730</name>
</gene>
<reference evidence="2 3" key="1">
    <citation type="submission" date="2020-08" db="EMBL/GenBank/DDBJ databases">
        <title>Bridging the membrane lipid divide: bacteria of the FCB group superphylum have the potential to synthesize archaeal ether lipids.</title>
        <authorList>
            <person name="Villanueva L."/>
            <person name="Von Meijenfeldt F.A.B."/>
            <person name="Westbye A.B."/>
            <person name="Yadav S."/>
            <person name="Hopmans E.C."/>
            <person name="Dutilh B.E."/>
            <person name="Sinninghe Damste J.S."/>
        </authorList>
    </citation>
    <scope>NUCLEOTIDE SEQUENCE [LARGE SCALE GENOMIC DNA]</scope>
    <source>
        <strain evidence="2">NIOZ-UU17</strain>
    </source>
</reference>
<sequence length="284" mass="32880">MNDIRSEYYEQSSFWKTNHYNTAAVVERISEAISSIPFDTKTILDVGCGNGVFINRLVAEFPDRFEKVVGLDPCNEALKYVKTEKVNQNINGIPFEPHSFDLVSCLEVLEHLPQQDFKKGLSEIQRVSSKYILVSVPNDEVLEQFLVICPKCCCAFNPYFHMRSFNKENLHSLFDDFKAIAVQEIGPASLFYSYKRVMFFLRLCYGSSSPPALSICPQCGYQKKTVLSDDISIPKKPAFNFEKMLPFVKLFIKRRKKKRWILALYSRTDKLEDPNNNRYQNQMV</sequence>
<dbReference type="InterPro" id="IPR013216">
    <property type="entry name" value="Methyltransf_11"/>
</dbReference>
<protein>
    <submittedName>
        <fullName evidence="2">Class I SAM-dependent methyltransferase</fullName>
    </submittedName>
</protein>
<dbReference type="GO" id="GO:0008757">
    <property type="term" value="F:S-adenosylmethionine-dependent methyltransferase activity"/>
    <property type="evidence" value="ECO:0007669"/>
    <property type="project" value="InterPro"/>
</dbReference>
<evidence type="ECO:0000259" key="1">
    <source>
        <dbReference type="Pfam" id="PF08241"/>
    </source>
</evidence>
<dbReference type="InterPro" id="IPR029063">
    <property type="entry name" value="SAM-dependent_MTases_sf"/>
</dbReference>
<name>A0A8J6TN39_9BACT</name>
<dbReference type="SUPFAM" id="SSF53335">
    <property type="entry name" value="S-adenosyl-L-methionine-dependent methyltransferases"/>
    <property type="match status" value="1"/>
</dbReference>
<organism evidence="2 3">
    <name type="scientific">Candidatus Desulfatibia vada</name>
    <dbReference type="NCBI Taxonomy" id="2841696"/>
    <lineage>
        <taxon>Bacteria</taxon>
        <taxon>Pseudomonadati</taxon>
        <taxon>Thermodesulfobacteriota</taxon>
        <taxon>Desulfobacteria</taxon>
        <taxon>Desulfobacterales</taxon>
        <taxon>Desulfobacterales incertae sedis</taxon>
        <taxon>Candidatus Desulfatibia</taxon>
    </lineage>
</organism>
<accession>A0A8J6TN39</accession>
<dbReference type="EMBL" id="JACNIG010000274">
    <property type="protein sequence ID" value="MBC8433161.1"/>
    <property type="molecule type" value="Genomic_DNA"/>
</dbReference>
<proteinExistence type="predicted"/>
<comment type="caution">
    <text evidence="2">The sequence shown here is derived from an EMBL/GenBank/DDBJ whole genome shotgun (WGS) entry which is preliminary data.</text>
</comment>
<dbReference type="Pfam" id="PF08241">
    <property type="entry name" value="Methyltransf_11"/>
    <property type="match status" value="1"/>
</dbReference>
<feature type="domain" description="Methyltransferase type 11" evidence="1">
    <location>
        <begin position="44"/>
        <end position="127"/>
    </location>
</feature>
<dbReference type="Gene3D" id="3.40.50.150">
    <property type="entry name" value="Vaccinia Virus protein VP39"/>
    <property type="match status" value="1"/>
</dbReference>
<dbReference type="CDD" id="cd02440">
    <property type="entry name" value="AdoMet_MTases"/>
    <property type="match status" value="1"/>
</dbReference>
<evidence type="ECO:0000313" key="2">
    <source>
        <dbReference type="EMBL" id="MBC8433161.1"/>
    </source>
</evidence>
<dbReference type="PANTHER" id="PTHR43591">
    <property type="entry name" value="METHYLTRANSFERASE"/>
    <property type="match status" value="1"/>
</dbReference>
<dbReference type="Proteomes" id="UP000605201">
    <property type="component" value="Unassembled WGS sequence"/>
</dbReference>
<keyword evidence="2" id="KW-0808">Transferase</keyword>
<evidence type="ECO:0000313" key="3">
    <source>
        <dbReference type="Proteomes" id="UP000605201"/>
    </source>
</evidence>
<dbReference type="GO" id="GO:0032259">
    <property type="term" value="P:methylation"/>
    <property type="evidence" value="ECO:0007669"/>
    <property type="project" value="UniProtKB-KW"/>
</dbReference>